<evidence type="ECO:0000256" key="2">
    <source>
        <dbReference type="ARBA" id="ARBA00009085"/>
    </source>
</evidence>
<evidence type="ECO:0000256" key="7">
    <source>
        <dbReference type="ARBA" id="ARBA00022807"/>
    </source>
</evidence>
<reference evidence="9" key="5">
    <citation type="journal article" date="2021" name="G3 (Bethesda)">
        <title>Aegilops tauschii genome assembly Aet v5.0 features greater sequence contiguity and improved annotation.</title>
        <authorList>
            <person name="Wang L."/>
            <person name="Zhu T."/>
            <person name="Rodriguez J.C."/>
            <person name="Deal K.R."/>
            <person name="Dubcovsky J."/>
            <person name="McGuire P.E."/>
            <person name="Lux T."/>
            <person name="Spannagl M."/>
            <person name="Mayer K.F.X."/>
            <person name="Baldrich P."/>
            <person name="Meyers B.C."/>
            <person name="Huo N."/>
            <person name="Gu Y.Q."/>
            <person name="Zhou H."/>
            <person name="Devos K.M."/>
            <person name="Bennetzen J.L."/>
            <person name="Unver T."/>
            <person name="Budak H."/>
            <person name="Gulick P.J."/>
            <person name="Galiba G."/>
            <person name="Kalapos B."/>
            <person name="Nelson D.R."/>
            <person name="Li P."/>
            <person name="You F.M."/>
            <person name="Luo M.C."/>
            <person name="Dvorak J."/>
        </authorList>
    </citation>
    <scope>NUCLEOTIDE SEQUENCE [LARGE SCALE GENOMIC DNA]</scope>
    <source>
        <strain evidence="9">cv. AL8/78</strain>
    </source>
</reference>
<accession>A0A453I2Z8</accession>
<dbReference type="EC" id="3.4.19.12" evidence="3"/>
<proteinExistence type="inferred from homology"/>
<reference evidence="10" key="1">
    <citation type="journal article" date="2014" name="Science">
        <title>Ancient hybridizations among the ancestral genomes of bread wheat.</title>
        <authorList>
            <consortium name="International Wheat Genome Sequencing Consortium,"/>
            <person name="Marcussen T."/>
            <person name="Sandve S.R."/>
            <person name="Heier L."/>
            <person name="Spannagl M."/>
            <person name="Pfeifer M."/>
            <person name="Jakobsen K.S."/>
            <person name="Wulff B.B."/>
            <person name="Steuernagel B."/>
            <person name="Mayer K.F."/>
            <person name="Olsen O.A."/>
        </authorList>
    </citation>
    <scope>NUCLEOTIDE SEQUENCE [LARGE SCALE GENOMIC DNA]</scope>
    <source>
        <strain evidence="10">cv. AL8/78</strain>
    </source>
</reference>
<keyword evidence="6" id="KW-0378">Hydrolase</keyword>
<evidence type="ECO:0000256" key="1">
    <source>
        <dbReference type="ARBA" id="ARBA00000707"/>
    </source>
</evidence>
<dbReference type="Gramene" id="AET4Gv20426900.20">
    <property type="protein sequence ID" value="AET4Gv20426900.20"/>
    <property type="gene ID" value="AET4Gv20426900"/>
</dbReference>
<dbReference type="InterPro" id="IPR029346">
    <property type="entry name" value="USP_C"/>
</dbReference>
<comment type="similarity">
    <text evidence="2">Belongs to the peptidase C19 family.</text>
</comment>
<dbReference type="GO" id="GO:0006508">
    <property type="term" value="P:proteolysis"/>
    <property type="evidence" value="ECO:0007669"/>
    <property type="project" value="UniProtKB-KW"/>
</dbReference>
<reference evidence="9" key="4">
    <citation type="submission" date="2019-03" db="UniProtKB">
        <authorList>
            <consortium name="EnsemblPlants"/>
        </authorList>
    </citation>
    <scope>IDENTIFICATION</scope>
</reference>
<dbReference type="EnsemblPlants" id="AET4Gv20426900.20">
    <property type="protein sequence ID" value="AET4Gv20426900.20"/>
    <property type="gene ID" value="AET4Gv20426900"/>
</dbReference>
<reference evidence="10" key="2">
    <citation type="journal article" date="2017" name="Nat. Plants">
        <title>The Aegilops tauschii genome reveals multiple impacts of transposons.</title>
        <authorList>
            <person name="Zhao G."/>
            <person name="Zou C."/>
            <person name="Li K."/>
            <person name="Wang K."/>
            <person name="Li T."/>
            <person name="Gao L."/>
            <person name="Zhang X."/>
            <person name="Wang H."/>
            <person name="Yang Z."/>
            <person name="Liu X."/>
            <person name="Jiang W."/>
            <person name="Mao L."/>
            <person name="Kong X."/>
            <person name="Jiao Y."/>
            <person name="Jia J."/>
        </authorList>
    </citation>
    <scope>NUCLEOTIDE SEQUENCE [LARGE SCALE GENOMIC DNA]</scope>
    <source>
        <strain evidence="10">cv. AL8/78</strain>
    </source>
</reference>
<keyword evidence="10" id="KW-1185">Reference proteome</keyword>
<name>A0A453I2Z8_AEGTS</name>
<dbReference type="Proteomes" id="UP000015105">
    <property type="component" value="Chromosome 4D"/>
</dbReference>
<evidence type="ECO:0000256" key="3">
    <source>
        <dbReference type="ARBA" id="ARBA00012759"/>
    </source>
</evidence>
<protein>
    <recommendedName>
        <fullName evidence="3">ubiquitinyl hydrolase 1</fullName>
        <ecNumber evidence="3">3.4.19.12</ecNumber>
    </recommendedName>
</protein>
<dbReference type="Pfam" id="PF14533">
    <property type="entry name" value="USP7_C2"/>
    <property type="match status" value="1"/>
</dbReference>
<dbReference type="GO" id="GO:0004843">
    <property type="term" value="F:cysteine-type deubiquitinase activity"/>
    <property type="evidence" value="ECO:0007669"/>
    <property type="project" value="UniProtKB-EC"/>
</dbReference>
<keyword evidence="4" id="KW-0645">Protease</keyword>
<evidence type="ECO:0000256" key="5">
    <source>
        <dbReference type="ARBA" id="ARBA00022786"/>
    </source>
</evidence>
<sequence length="208" mass="24571">ILYYEVLDIPLPELQFLKTLKVAFHHATKEEVVIHSIRLPKNSTIADVIIDLKTKVDLSSPTAELRVLEVFYHKIYKIFPLHEKIENINDQYWTLRAEEVPEEEKNPSQHDRLIHVYHFTKDPLQNQQIQNFGDPFFLAICEGETLAEVKGRIQRKLQVPDEEFSKRRDVYGAWEQYLGLEHTDTAPKRAYTANQNRHTHEKPVRIYN</sequence>
<evidence type="ECO:0000256" key="4">
    <source>
        <dbReference type="ARBA" id="ARBA00022670"/>
    </source>
</evidence>
<evidence type="ECO:0000256" key="6">
    <source>
        <dbReference type="ARBA" id="ARBA00022801"/>
    </source>
</evidence>
<feature type="domain" description="Ubiquitin carboxyl-terminal hydrolase C-terminal" evidence="8">
    <location>
        <begin position="2"/>
        <end position="167"/>
    </location>
</feature>
<evidence type="ECO:0000313" key="10">
    <source>
        <dbReference type="Proteomes" id="UP000015105"/>
    </source>
</evidence>
<keyword evidence="7" id="KW-0788">Thiol protease</keyword>
<organism evidence="9 10">
    <name type="scientific">Aegilops tauschii subsp. strangulata</name>
    <name type="common">Goatgrass</name>
    <dbReference type="NCBI Taxonomy" id="200361"/>
    <lineage>
        <taxon>Eukaryota</taxon>
        <taxon>Viridiplantae</taxon>
        <taxon>Streptophyta</taxon>
        <taxon>Embryophyta</taxon>
        <taxon>Tracheophyta</taxon>
        <taxon>Spermatophyta</taxon>
        <taxon>Magnoliopsida</taxon>
        <taxon>Liliopsida</taxon>
        <taxon>Poales</taxon>
        <taxon>Poaceae</taxon>
        <taxon>BOP clade</taxon>
        <taxon>Pooideae</taxon>
        <taxon>Triticodae</taxon>
        <taxon>Triticeae</taxon>
        <taxon>Triticinae</taxon>
        <taxon>Aegilops</taxon>
    </lineage>
</organism>
<comment type="catalytic activity">
    <reaction evidence="1">
        <text>Thiol-dependent hydrolysis of ester, thioester, amide, peptide and isopeptide bonds formed by the C-terminal Gly of ubiquitin (a 76-residue protein attached to proteins as an intracellular targeting signal).</text>
        <dbReference type="EC" id="3.4.19.12"/>
    </reaction>
</comment>
<evidence type="ECO:0000313" key="9">
    <source>
        <dbReference type="EnsemblPlants" id="AET4Gv20426900.20"/>
    </source>
</evidence>
<evidence type="ECO:0000259" key="8">
    <source>
        <dbReference type="Pfam" id="PF14533"/>
    </source>
</evidence>
<dbReference type="AlphaFoldDB" id="A0A453I2Z8"/>
<reference evidence="9" key="3">
    <citation type="journal article" date="2017" name="Nature">
        <title>Genome sequence of the progenitor of the wheat D genome Aegilops tauschii.</title>
        <authorList>
            <person name="Luo M.C."/>
            <person name="Gu Y.Q."/>
            <person name="Puiu D."/>
            <person name="Wang H."/>
            <person name="Twardziok S.O."/>
            <person name="Deal K.R."/>
            <person name="Huo N."/>
            <person name="Zhu T."/>
            <person name="Wang L."/>
            <person name="Wang Y."/>
            <person name="McGuire P.E."/>
            <person name="Liu S."/>
            <person name="Long H."/>
            <person name="Ramasamy R.K."/>
            <person name="Rodriguez J.C."/>
            <person name="Van S.L."/>
            <person name="Yuan L."/>
            <person name="Wang Z."/>
            <person name="Xia Z."/>
            <person name="Xiao L."/>
            <person name="Anderson O.D."/>
            <person name="Ouyang S."/>
            <person name="Liang Y."/>
            <person name="Zimin A.V."/>
            <person name="Pertea G."/>
            <person name="Qi P."/>
            <person name="Bennetzen J.L."/>
            <person name="Dai X."/>
            <person name="Dawson M.W."/>
            <person name="Muller H.G."/>
            <person name="Kugler K."/>
            <person name="Rivarola-Duarte L."/>
            <person name="Spannagl M."/>
            <person name="Mayer K.F.X."/>
            <person name="Lu F.H."/>
            <person name="Bevan M.W."/>
            <person name="Leroy P."/>
            <person name="Li P."/>
            <person name="You F.M."/>
            <person name="Sun Q."/>
            <person name="Liu Z."/>
            <person name="Lyons E."/>
            <person name="Wicker T."/>
            <person name="Salzberg S.L."/>
            <person name="Devos K.M."/>
            <person name="Dvorak J."/>
        </authorList>
    </citation>
    <scope>NUCLEOTIDE SEQUENCE [LARGE SCALE GENOMIC DNA]</scope>
    <source>
        <strain evidence="9">cv. AL8/78</strain>
    </source>
</reference>
<keyword evidence="5" id="KW-0833">Ubl conjugation pathway</keyword>